<dbReference type="InterPro" id="IPR013767">
    <property type="entry name" value="PAS_fold"/>
</dbReference>
<dbReference type="Gene3D" id="1.10.287.130">
    <property type="match status" value="1"/>
</dbReference>
<gene>
    <name evidence="19" type="primary">yycG_6</name>
    <name evidence="19" type="ORF">NCTC13163_03083</name>
</gene>
<dbReference type="CDD" id="cd00130">
    <property type="entry name" value="PAS"/>
    <property type="match status" value="1"/>
</dbReference>
<dbReference type="CDD" id="cd00082">
    <property type="entry name" value="HisKA"/>
    <property type="match status" value="1"/>
</dbReference>
<dbReference type="Pfam" id="PF00989">
    <property type="entry name" value="PAS"/>
    <property type="match status" value="1"/>
</dbReference>
<dbReference type="InterPro" id="IPR000014">
    <property type="entry name" value="PAS"/>
</dbReference>
<dbReference type="SUPFAM" id="SSF55874">
    <property type="entry name" value="ATPase domain of HSP90 chaperone/DNA topoisomerase II/histidine kinase"/>
    <property type="match status" value="1"/>
</dbReference>
<dbReference type="GO" id="GO:0006355">
    <property type="term" value="P:regulation of DNA-templated transcription"/>
    <property type="evidence" value="ECO:0007669"/>
    <property type="project" value="InterPro"/>
</dbReference>
<dbReference type="SMART" id="SM00387">
    <property type="entry name" value="HATPase_c"/>
    <property type="match status" value="1"/>
</dbReference>
<dbReference type="RefSeq" id="WP_024371071.1">
    <property type="nucleotide sequence ID" value="NZ_UGGP01000001.1"/>
</dbReference>
<dbReference type="InterPro" id="IPR035965">
    <property type="entry name" value="PAS-like_dom_sf"/>
</dbReference>
<feature type="domain" description="Histidine kinase" evidence="15">
    <location>
        <begin position="390"/>
        <end position="607"/>
    </location>
</feature>
<dbReference type="GO" id="GO:0005524">
    <property type="term" value="F:ATP binding"/>
    <property type="evidence" value="ECO:0007669"/>
    <property type="project" value="UniProtKB-KW"/>
</dbReference>
<evidence type="ECO:0000256" key="5">
    <source>
        <dbReference type="ARBA" id="ARBA00022553"/>
    </source>
</evidence>
<feature type="transmembrane region" description="Helical" evidence="14">
    <location>
        <begin position="191"/>
        <end position="214"/>
    </location>
</feature>
<protein>
    <recommendedName>
        <fullName evidence="3">histidine kinase</fullName>
        <ecNumber evidence="3">2.7.13.3</ecNumber>
    </recommendedName>
</protein>
<dbReference type="PROSITE" id="PS50109">
    <property type="entry name" value="HIS_KIN"/>
    <property type="match status" value="1"/>
</dbReference>
<evidence type="ECO:0000256" key="4">
    <source>
        <dbReference type="ARBA" id="ARBA00022475"/>
    </source>
</evidence>
<dbReference type="Pfam" id="PF00672">
    <property type="entry name" value="HAMP"/>
    <property type="match status" value="1"/>
</dbReference>
<evidence type="ECO:0000256" key="9">
    <source>
        <dbReference type="ARBA" id="ARBA00022777"/>
    </source>
</evidence>
<dbReference type="AlphaFoldDB" id="A0A377FYW3"/>
<feature type="domain" description="PAS" evidence="16">
    <location>
        <begin position="269"/>
        <end position="322"/>
    </location>
</feature>
<dbReference type="InterPro" id="IPR003594">
    <property type="entry name" value="HATPase_dom"/>
</dbReference>
<dbReference type="SMART" id="SM00304">
    <property type="entry name" value="HAMP"/>
    <property type="match status" value="1"/>
</dbReference>
<keyword evidence="11 14" id="KW-1133">Transmembrane helix</keyword>
<comment type="subcellular location">
    <subcellularLocation>
        <location evidence="2">Cell membrane</location>
        <topology evidence="2">Multi-pass membrane protein</topology>
    </subcellularLocation>
</comment>
<evidence type="ECO:0000256" key="7">
    <source>
        <dbReference type="ARBA" id="ARBA00022692"/>
    </source>
</evidence>
<dbReference type="InterPro" id="IPR036097">
    <property type="entry name" value="HisK_dim/P_sf"/>
</dbReference>
<dbReference type="CDD" id="cd06225">
    <property type="entry name" value="HAMP"/>
    <property type="match status" value="1"/>
</dbReference>
<dbReference type="InterPro" id="IPR029151">
    <property type="entry name" value="Sensor-like_sf"/>
</dbReference>
<organism evidence="19 20">
    <name type="scientific">Exiguobacterium aurantiacum</name>
    <dbReference type="NCBI Taxonomy" id="33987"/>
    <lineage>
        <taxon>Bacteria</taxon>
        <taxon>Bacillati</taxon>
        <taxon>Bacillota</taxon>
        <taxon>Bacilli</taxon>
        <taxon>Bacillales</taxon>
        <taxon>Bacillales Family XII. Incertae Sedis</taxon>
        <taxon>Exiguobacterium</taxon>
    </lineage>
</organism>
<dbReference type="STRING" id="1397694.GCA_000702585_00505"/>
<evidence type="ECO:0000259" key="17">
    <source>
        <dbReference type="PROSITE" id="PS50113"/>
    </source>
</evidence>
<dbReference type="InterPro" id="IPR003661">
    <property type="entry name" value="HisK_dim/P_dom"/>
</dbReference>
<dbReference type="GO" id="GO:0005886">
    <property type="term" value="C:plasma membrane"/>
    <property type="evidence" value="ECO:0007669"/>
    <property type="project" value="UniProtKB-SubCell"/>
</dbReference>
<evidence type="ECO:0000313" key="19">
    <source>
        <dbReference type="EMBL" id="STO09645.1"/>
    </source>
</evidence>
<evidence type="ECO:0000259" key="15">
    <source>
        <dbReference type="PROSITE" id="PS50109"/>
    </source>
</evidence>
<dbReference type="GO" id="GO:0016036">
    <property type="term" value="P:cellular response to phosphate starvation"/>
    <property type="evidence" value="ECO:0007669"/>
    <property type="project" value="TreeGrafter"/>
</dbReference>
<dbReference type="SMART" id="SM00388">
    <property type="entry name" value="HisKA"/>
    <property type="match status" value="1"/>
</dbReference>
<dbReference type="PROSITE" id="PS50885">
    <property type="entry name" value="HAMP"/>
    <property type="match status" value="1"/>
</dbReference>
<keyword evidence="13 14" id="KW-0472">Membrane</keyword>
<dbReference type="Gene3D" id="1.10.8.500">
    <property type="entry name" value="HAMP domain in histidine kinase"/>
    <property type="match status" value="1"/>
</dbReference>
<evidence type="ECO:0000259" key="18">
    <source>
        <dbReference type="PROSITE" id="PS50885"/>
    </source>
</evidence>
<dbReference type="EC" id="2.7.13.3" evidence="3"/>
<feature type="domain" description="HAMP" evidence="18">
    <location>
        <begin position="212"/>
        <end position="264"/>
    </location>
</feature>
<dbReference type="Gene3D" id="3.30.450.20">
    <property type="entry name" value="PAS domain"/>
    <property type="match status" value="2"/>
</dbReference>
<dbReference type="Pfam" id="PF23846">
    <property type="entry name" value="Cache_WalK"/>
    <property type="match status" value="1"/>
</dbReference>
<comment type="catalytic activity">
    <reaction evidence="1">
        <text>ATP + protein L-histidine = ADP + protein N-phospho-L-histidine.</text>
        <dbReference type="EC" id="2.7.13.3"/>
    </reaction>
</comment>
<dbReference type="OrthoDB" id="9813151at2"/>
<dbReference type="SUPFAM" id="SSF103190">
    <property type="entry name" value="Sensory domain-like"/>
    <property type="match status" value="1"/>
</dbReference>
<dbReference type="SUPFAM" id="SSF55785">
    <property type="entry name" value="PYP-like sensor domain (PAS domain)"/>
    <property type="match status" value="1"/>
</dbReference>
<feature type="domain" description="PAC" evidence="17">
    <location>
        <begin position="332"/>
        <end position="386"/>
    </location>
</feature>
<dbReference type="CDD" id="cd00075">
    <property type="entry name" value="HATPase"/>
    <property type="match status" value="1"/>
</dbReference>
<dbReference type="SUPFAM" id="SSF47384">
    <property type="entry name" value="Homodimeric domain of signal transducing histidine kinase"/>
    <property type="match status" value="1"/>
</dbReference>
<keyword evidence="8" id="KW-0547">Nucleotide-binding</keyword>
<evidence type="ECO:0000256" key="12">
    <source>
        <dbReference type="ARBA" id="ARBA00023012"/>
    </source>
</evidence>
<dbReference type="Proteomes" id="UP000254060">
    <property type="component" value="Unassembled WGS sequence"/>
</dbReference>
<dbReference type="PRINTS" id="PR00344">
    <property type="entry name" value="BCTRLSENSOR"/>
</dbReference>
<dbReference type="InterPro" id="IPR004358">
    <property type="entry name" value="Sig_transdc_His_kin-like_C"/>
</dbReference>
<dbReference type="Pfam" id="PF02518">
    <property type="entry name" value="HATPase_c"/>
    <property type="match status" value="1"/>
</dbReference>
<keyword evidence="6 19" id="KW-0808">Transferase</keyword>
<dbReference type="Gene3D" id="3.30.565.10">
    <property type="entry name" value="Histidine kinase-like ATPase, C-terminal domain"/>
    <property type="match status" value="1"/>
</dbReference>
<evidence type="ECO:0000256" key="2">
    <source>
        <dbReference type="ARBA" id="ARBA00004651"/>
    </source>
</evidence>
<dbReference type="InterPro" id="IPR000700">
    <property type="entry name" value="PAS-assoc_C"/>
</dbReference>
<dbReference type="InterPro" id="IPR036890">
    <property type="entry name" value="HATPase_C_sf"/>
</dbReference>
<dbReference type="SMART" id="SM00091">
    <property type="entry name" value="PAS"/>
    <property type="match status" value="1"/>
</dbReference>
<dbReference type="FunFam" id="3.30.565.10:FF:000006">
    <property type="entry name" value="Sensor histidine kinase WalK"/>
    <property type="match status" value="1"/>
</dbReference>
<dbReference type="Pfam" id="PF00512">
    <property type="entry name" value="HisKA"/>
    <property type="match status" value="1"/>
</dbReference>
<dbReference type="InterPro" id="IPR057640">
    <property type="entry name" value="Cache_WalK"/>
</dbReference>
<dbReference type="NCBIfam" id="NF033092">
    <property type="entry name" value="HK_WalK"/>
    <property type="match status" value="1"/>
</dbReference>
<dbReference type="InterPro" id="IPR005467">
    <property type="entry name" value="His_kinase_dom"/>
</dbReference>
<evidence type="ECO:0000259" key="16">
    <source>
        <dbReference type="PROSITE" id="PS50112"/>
    </source>
</evidence>
<dbReference type="FunFam" id="1.10.287.130:FF:000001">
    <property type="entry name" value="Two-component sensor histidine kinase"/>
    <property type="match status" value="1"/>
</dbReference>
<dbReference type="InterPro" id="IPR049814">
    <property type="entry name" value="Resp_reg_WalK"/>
</dbReference>
<dbReference type="InterPro" id="IPR003660">
    <property type="entry name" value="HAMP_dom"/>
</dbReference>
<proteinExistence type="predicted"/>
<keyword evidence="4" id="KW-1003">Cell membrane</keyword>
<name>A0A377FYW3_9BACL</name>
<keyword evidence="7 14" id="KW-0812">Transmembrane</keyword>
<evidence type="ECO:0000256" key="11">
    <source>
        <dbReference type="ARBA" id="ARBA00022989"/>
    </source>
</evidence>
<evidence type="ECO:0000256" key="8">
    <source>
        <dbReference type="ARBA" id="ARBA00022741"/>
    </source>
</evidence>
<evidence type="ECO:0000256" key="3">
    <source>
        <dbReference type="ARBA" id="ARBA00012438"/>
    </source>
</evidence>
<evidence type="ECO:0000256" key="6">
    <source>
        <dbReference type="ARBA" id="ARBA00022679"/>
    </source>
</evidence>
<dbReference type="GO" id="GO:0000155">
    <property type="term" value="F:phosphorelay sensor kinase activity"/>
    <property type="evidence" value="ECO:0007669"/>
    <property type="project" value="InterPro"/>
</dbReference>
<evidence type="ECO:0000256" key="13">
    <source>
        <dbReference type="ARBA" id="ARBA00023136"/>
    </source>
</evidence>
<evidence type="ECO:0000313" key="20">
    <source>
        <dbReference type="Proteomes" id="UP000254060"/>
    </source>
</evidence>
<keyword evidence="5" id="KW-0597">Phosphoprotein</keyword>
<dbReference type="PANTHER" id="PTHR45453">
    <property type="entry name" value="PHOSPHATE REGULON SENSOR PROTEIN PHOR"/>
    <property type="match status" value="1"/>
</dbReference>
<evidence type="ECO:0000256" key="10">
    <source>
        <dbReference type="ARBA" id="ARBA00022840"/>
    </source>
</evidence>
<sequence length="613" mass="69365">MKRTNFFKSIQWKLVVIYALLILVAMQVIGVYFVRSLERQYINNFSQSLVDRANLLSYNVSQGIASNGGDSTTDQQLNQVLDQLLSEFTESTTLADDIREVQIIDTNSVVRATSNPNNQSLVGQRTASTFIQKSFATSGAQETVVYEDSNERMRVVAVPIKSEVDGTTTGMIYIEASMQSIYNQMEQVTRILATGTLIALIITSILGILLSRTITRPIADMRRQAVEMRKGNFSRKVKVYSDDEVGQLAYAFNELTDELMEANATTEAERRRLTSVLENMSDGVVATDRSLRVILMNDQARDMIGVEEEEAMGANLQSLLEFDDDIVIPEDGTMPPKLIDLSTDEELFLVRAYFSPIQKHSGPITGLIVVLHDVTEQEQVEQDRREFVANVSHELRTPLTTMRSYLEVLAEGAYKDDELAPRFLETTQNETERMIRLVNDLLQLSKMDSKEYTMQKVKFDFIQFFNDIIDRHEMTKGESIEFRRKLMKRRVYVHADQDKMTQVIDNIITNAIKFSPEGGTITFRTMLRAKRLVVGIKDEGVGIPKSNLKKIFERFYRVDKARARNIGGTGLGLSIAKEVVSAHGGDIWAESEFGRGTTIYFTIPFDTIVEVND</sequence>
<dbReference type="PROSITE" id="PS50112">
    <property type="entry name" value="PAS"/>
    <property type="match status" value="1"/>
</dbReference>
<evidence type="ECO:0000256" key="14">
    <source>
        <dbReference type="SAM" id="Phobius"/>
    </source>
</evidence>
<dbReference type="PANTHER" id="PTHR45453:SF1">
    <property type="entry name" value="PHOSPHATE REGULON SENSOR PROTEIN PHOR"/>
    <property type="match status" value="1"/>
</dbReference>
<dbReference type="PROSITE" id="PS50113">
    <property type="entry name" value="PAC"/>
    <property type="match status" value="1"/>
</dbReference>
<evidence type="ECO:0000256" key="1">
    <source>
        <dbReference type="ARBA" id="ARBA00000085"/>
    </source>
</evidence>
<dbReference type="SUPFAM" id="SSF158472">
    <property type="entry name" value="HAMP domain-like"/>
    <property type="match status" value="1"/>
</dbReference>
<dbReference type="InterPro" id="IPR050351">
    <property type="entry name" value="BphY/WalK/GraS-like"/>
</dbReference>
<reference evidence="19 20" key="1">
    <citation type="submission" date="2018-06" db="EMBL/GenBank/DDBJ databases">
        <authorList>
            <consortium name="Pathogen Informatics"/>
            <person name="Doyle S."/>
        </authorList>
    </citation>
    <scope>NUCLEOTIDE SEQUENCE [LARGE SCALE GENOMIC DNA]</scope>
    <source>
        <strain evidence="19 20">NCTC13163</strain>
    </source>
</reference>
<dbReference type="EMBL" id="UGGP01000001">
    <property type="protein sequence ID" value="STO09645.1"/>
    <property type="molecule type" value="Genomic_DNA"/>
</dbReference>
<keyword evidence="9 19" id="KW-0418">Kinase</keyword>
<dbReference type="NCBIfam" id="TIGR00229">
    <property type="entry name" value="sensory_box"/>
    <property type="match status" value="1"/>
</dbReference>
<keyword evidence="10" id="KW-0067">ATP-binding</keyword>
<feature type="transmembrane region" description="Helical" evidence="14">
    <location>
        <begin position="12"/>
        <end position="34"/>
    </location>
</feature>
<dbReference type="GO" id="GO:0004721">
    <property type="term" value="F:phosphoprotein phosphatase activity"/>
    <property type="evidence" value="ECO:0007669"/>
    <property type="project" value="TreeGrafter"/>
</dbReference>
<accession>A0A377FYW3</accession>
<keyword evidence="12" id="KW-0902">Two-component regulatory system</keyword>